<accession>A0A1Y1WDZ5</accession>
<dbReference type="InterPro" id="IPR044846">
    <property type="entry name" value="GH10"/>
</dbReference>
<keyword evidence="4 10" id="KW-0732">Signal</keyword>
<comment type="catalytic activity">
    <reaction evidence="1 9">
        <text>Endohydrolysis of (1-&gt;4)-beta-D-xylosidic linkages in xylans.</text>
        <dbReference type="EC" id="3.2.1.8"/>
    </reaction>
</comment>
<dbReference type="PANTHER" id="PTHR31490">
    <property type="entry name" value="GLYCOSYL HYDROLASE"/>
    <property type="match status" value="1"/>
</dbReference>
<comment type="caution">
    <text evidence="12">The sequence shown here is derived from an EMBL/GenBank/DDBJ whole genome shotgun (WGS) entry which is preliminary data.</text>
</comment>
<keyword evidence="13" id="KW-1185">Reference proteome</keyword>
<evidence type="ECO:0000256" key="5">
    <source>
        <dbReference type="ARBA" id="ARBA00022801"/>
    </source>
</evidence>
<dbReference type="SMR" id="A0A1Y1WDZ5"/>
<evidence type="ECO:0000313" key="13">
    <source>
        <dbReference type="Proteomes" id="UP000193944"/>
    </source>
</evidence>
<dbReference type="SMART" id="SM00633">
    <property type="entry name" value="Glyco_10"/>
    <property type="match status" value="1"/>
</dbReference>
<dbReference type="AlphaFoldDB" id="A0A1Y1WDZ5"/>
<dbReference type="Gene3D" id="3.20.20.80">
    <property type="entry name" value="Glycosidases"/>
    <property type="match status" value="1"/>
</dbReference>
<dbReference type="GO" id="GO:0031176">
    <property type="term" value="F:endo-1,4-beta-xylanase activity"/>
    <property type="evidence" value="ECO:0007669"/>
    <property type="project" value="UniProtKB-EC"/>
</dbReference>
<dbReference type="SUPFAM" id="SSF51445">
    <property type="entry name" value="(Trans)glycosidases"/>
    <property type="match status" value="1"/>
</dbReference>
<evidence type="ECO:0000256" key="7">
    <source>
        <dbReference type="ARBA" id="ARBA00023295"/>
    </source>
</evidence>
<reference evidence="12 13" key="2">
    <citation type="submission" date="2016-08" db="EMBL/GenBank/DDBJ databases">
        <title>Pervasive Adenine N6-methylation of Active Genes in Fungi.</title>
        <authorList>
            <consortium name="DOE Joint Genome Institute"/>
            <person name="Mondo S.J."/>
            <person name="Dannebaum R.O."/>
            <person name="Kuo R.C."/>
            <person name="Labutti K."/>
            <person name="Haridas S."/>
            <person name="Kuo A."/>
            <person name="Salamov A."/>
            <person name="Ahrendt S.R."/>
            <person name="Lipzen A."/>
            <person name="Sullivan W."/>
            <person name="Andreopoulos W.B."/>
            <person name="Clum A."/>
            <person name="Lindquist E."/>
            <person name="Daum C."/>
            <person name="Ramamoorthy G.K."/>
            <person name="Gryganskyi A."/>
            <person name="Culley D."/>
            <person name="Magnuson J.K."/>
            <person name="James T.Y."/>
            <person name="O'Malley M.A."/>
            <person name="Stajich J.E."/>
            <person name="Spatafora J.W."/>
            <person name="Visel A."/>
            <person name="Grigoriev I.V."/>
        </authorList>
    </citation>
    <scope>NUCLEOTIDE SEQUENCE [LARGE SCALE GENOMIC DNA]</scope>
    <source>
        <strain evidence="12 13">S4</strain>
    </source>
</reference>
<evidence type="ECO:0000256" key="9">
    <source>
        <dbReference type="RuleBase" id="RU361174"/>
    </source>
</evidence>
<dbReference type="EMBL" id="MCFG01000403">
    <property type="protein sequence ID" value="ORX71682.1"/>
    <property type="molecule type" value="Genomic_DNA"/>
</dbReference>
<gene>
    <name evidence="12" type="ORF">BCR32DRAFT_285861</name>
</gene>
<dbReference type="PROSITE" id="PS51760">
    <property type="entry name" value="GH10_2"/>
    <property type="match status" value="1"/>
</dbReference>
<proteinExistence type="inferred from homology"/>
<evidence type="ECO:0000256" key="8">
    <source>
        <dbReference type="ARBA" id="ARBA00023326"/>
    </source>
</evidence>
<protein>
    <recommendedName>
        <fullName evidence="9">Beta-xylanase</fullName>
        <ecNumber evidence="9">3.2.1.8</ecNumber>
    </recommendedName>
</protein>
<keyword evidence="8 9" id="KW-0624">Polysaccharide degradation</keyword>
<feature type="signal peptide" evidence="10">
    <location>
        <begin position="1"/>
        <end position="18"/>
    </location>
</feature>
<keyword evidence="7 9" id="KW-0326">Glycosidase</keyword>
<dbReference type="GO" id="GO:0045493">
    <property type="term" value="P:xylan catabolic process"/>
    <property type="evidence" value="ECO:0007669"/>
    <property type="project" value="UniProtKB-KW"/>
</dbReference>
<evidence type="ECO:0000256" key="1">
    <source>
        <dbReference type="ARBA" id="ARBA00000681"/>
    </source>
</evidence>
<dbReference type="STRING" id="1754192.A0A1Y1WDZ5"/>
<evidence type="ECO:0000256" key="10">
    <source>
        <dbReference type="SAM" id="SignalP"/>
    </source>
</evidence>
<dbReference type="OrthoDB" id="3055998at2759"/>
<organism evidence="12 13">
    <name type="scientific">Anaeromyces robustus</name>
    <dbReference type="NCBI Taxonomy" id="1754192"/>
    <lineage>
        <taxon>Eukaryota</taxon>
        <taxon>Fungi</taxon>
        <taxon>Fungi incertae sedis</taxon>
        <taxon>Chytridiomycota</taxon>
        <taxon>Chytridiomycota incertae sedis</taxon>
        <taxon>Neocallimastigomycetes</taxon>
        <taxon>Neocallimastigales</taxon>
        <taxon>Neocallimastigaceae</taxon>
        <taxon>Anaeromyces</taxon>
    </lineage>
</organism>
<dbReference type="Pfam" id="PF00331">
    <property type="entry name" value="Glyco_hydro_10"/>
    <property type="match status" value="1"/>
</dbReference>
<dbReference type="InterPro" id="IPR017853">
    <property type="entry name" value="GH"/>
</dbReference>
<feature type="domain" description="GH10" evidence="11">
    <location>
        <begin position="16"/>
        <end position="332"/>
    </location>
</feature>
<keyword evidence="5 9" id="KW-0378">Hydrolase</keyword>
<comment type="similarity">
    <text evidence="2 9">Belongs to the glycosyl hydrolase 10 (cellulase F) family.</text>
</comment>
<evidence type="ECO:0000313" key="12">
    <source>
        <dbReference type="EMBL" id="ORX71682.1"/>
    </source>
</evidence>
<dbReference type="EC" id="3.2.1.8" evidence="9"/>
<keyword evidence="6 9" id="KW-0119">Carbohydrate metabolism</keyword>
<evidence type="ECO:0000256" key="6">
    <source>
        <dbReference type="ARBA" id="ARBA00023277"/>
    </source>
</evidence>
<dbReference type="PANTHER" id="PTHR31490:SF88">
    <property type="entry name" value="BETA-XYLANASE"/>
    <property type="match status" value="1"/>
</dbReference>
<evidence type="ECO:0000256" key="4">
    <source>
        <dbReference type="ARBA" id="ARBA00022729"/>
    </source>
</evidence>
<dbReference type="PRINTS" id="PR00134">
    <property type="entry name" value="GLHYDRLASE10"/>
</dbReference>
<keyword evidence="3" id="KW-0858">Xylan degradation</keyword>
<evidence type="ECO:0000256" key="2">
    <source>
        <dbReference type="ARBA" id="ARBA00007495"/>
    </source>
</evidence>
<evidence type="ECO:0000259" key="11">
    <source>
        <dbReference type="PROSITE" id="PS51760"/>
    </source>
</evidence>
<feature type="chain" id="PRO_5012440563" description="Beta-xylanase" evidence="10">
    <location>
        <begin position="19"/>
        <end position="370"/>
    </location>
</feature>
<dbReference type="Proteomes" id="UP000193944">
    <property type="component" value="Unassembled WGS sequence"/>
</dbReference>
<name>A0A1Y1WDZ5_9FUNG</name>
<reference evidence="12 13" key="1">
    <citation type="submission" date="2016-08" db="EMBL/GenBank/DDBJ databases">
        <title>A Parts List for Fungal Cellulosomes Revealed by Comparative Genomics.</title>
        <authorList>
            <consortium name="DOE Joint Genome Institute"/>
            <person name="Haitjema C.H."/>
            <person name="Gilmore S.P."/>
            <person name="Henske J.K."/>
            <person name="Solomon K.V."/>
            <person name="De Groot R."/>
            <person name="Kuo A."/>
            <person name="Mondo S.J."/>
            <person name="Salamov A.A."/>
            <person name="Labutti K."/>
            <person name="Zhao Z."/>
            <person name="Chiniquy J."/>
            <person name="Barry K."/>
            <person name="Brewer H.M."/>
            <person name="Purvine S.O."/>
            <person name="Wright A.T."/>
            <person name="Boxma B."/>
            <person name="Van Alen T."/>
            <person name="Hackstein J.H."/>
            <person name="Baker S.E."/>
            <person name="Grigoriev I.V."/>
            <person name="O'Malley M.A."/>
        </authorList>
    </citation>
    <scope>NUCLEOTIDE SEQUENCE [LARGE SCALE GENOMIC DNA]</scope>
    <source>
        <strain evidence="12 13">S4</strain>
    </source>
</reference>
<dbReference type="InterPro" id="IPR001000">
    <property type="entry name" value="GH10_dom"/>
</dbReference>
<sequence>MKFISVISLTFSATLAFAEIGLREYTNDFKIGLALNSTFWEGVEGYTEAARNIFNMGVAENGCKLSHIQAEKGVYDFSQCDSHLAKAIENNMDFRGHCLIWHNYQPEWFVNLKGDDLRNAIVEHITTVLNHYRGKIDTWDVVNEAVDNDSTGENGGWEMRKSFLYNEVPDFVDLAFKTAREVDPNVKLYYNDYNNEGSPEKMGKSIAVYNFVKDMVERGVPIDGVGIQYHIKTSSYPAYEDVMDFMAKYAQLGLEVQITEMDVRCDNNTKEEFEKQAELYGVALRACLDSPNCNAFLIWGLADNLSWKVGSYPDILDDDLKPKHAYYTLLNILKEYNYTQELDNGNETDVDIEVDVGSDVVEIETDSDSE</sequence>
<evidence type="ECO:0000256" key="3">
    <source>
        <dbReference type="ARBA" id="ARBA00022651"/>
    </source>
</evidence>